<dbReference type="EMBL" id="CP038436">
    <property type="protein sequence ID" value="QBX57308.1"/>
    <property type="molecule type" value="Genomic_DNA"/>
</dbReference>
<dbReference type="OrthoDB" id="3781658at2"/>
<feature type="region of interest" description="Disordered" evidence="1">
    <location>
        <begin position="112"/>
        <end position="133"/>
    </location>
</feature>
<proteinExistence type="predicted"/>
<dbReference type="KEGG" id="nsn:EXE58_19010"/>
<evidence type="ECO:0000256" key="1">
    <source>
        <dbReference type="SAM" id="MobiDB-lite"/>
    </source>
</evidence>
<reference evidence="2 3" key="1">
    <citation type="submission" date="2019-03" db="EMBL/GenBank/DDBJ databases">
        <title>Three New Species of Nocardioides, Nocardioides euryhalodurans sp. nov., Nocardioides seonyuensis sp. nov. and Nocardioides eburneoflavus sp. nov. Iolated from Soil.</title>
        <authorList>
            <person name="Roh S.G."/>
            <person name="Lee C."/>
            <person name="Kim M.-K."/>
            <person name="Kim S.B."/>
        </authorList>
    </citation>
    <scope>NUCLEOTIDE SEQUENCE [LARGE SCALE GENOMIC DNA]</scope>
    <source>
        <strain evidence="2 3">MMS17-SY207-3</strain>
    </source>
</reference>
<keyword evidence="3" id="KW-1185">Reference proteome</keyword>
<gene>
    <name evidence="2" type="ORF">EXE58_19010</name>
</gene>
<accession>A0A4P7IIW1</accession>
<protein>
    <recommendedName>
        <fullName evidence="4">ESX-1 secretion-associated protein</fullName>
    </recommendedName>
</protein>
<dbReference type="Proteomes" id="UP000294853">
    <property type="component" value="Chromosome"/>
</dbReference>
<evidence type="ECO:0000313" key="2">
    <source>
        <dbReference type="EMBL" id="QBX57308.1"/>
    </source>
</evidence>
<evidence type="ECO:0000313" key="3">
    <source>
        <dbReference type="Proteomes" id="UP000294853"/>
    </source>
</evidence>
<evidence type="ECO:0008006" key="4">
    <source>
        <dbReference type="Google" id="ProtNLM"/>
    </source>
</evidence>
<dbReference type="RefSeq" id="WP_135269293.1">
    <property type="nucleotide sequence ID" value="NZ_CP038436.1"/>
</dbReference>
<sequence>MPTFNDPTADADELREAARGLAHATRSMNNSTAVYPVLGALTASLASMSQSLHQLGDLHDQPAKCGVSAIGDAQAGRAASYRVAWELHRAAEMLQQVAECIDRAHEIEASMTYATSTPERPHRHPAPNAGLSL</sequence>
<dbReference type="AlphaFoldDB" id="A0A4P7IIW1"/>
<name>A0A4P7IIW1_9ACTN</name>
<organism evidence="2 3">
    <name type="scientific">Nocardioides seonyuensis</name>
    <dbReference type="NCBI Taxonomy" id="2518371"/>
    <lineage>
        <taxon>Bacteria</taxon>
        <taxon>Bacillati</taxon>
        <taxon>Actinomycetota</taxon>
        <taxon>Actinomycetes</taxon>
        <taxon>Propionibacteriales</taxon>
        <taxon>Nocardioidaceae</taxon>
        <taxon>Nocardioides</taxon>
    </lineage>
</organism>